<evidence type="ECO:0000256" key="2">
    <source>
        <dbReference type="ARBA" id="ARBA00022723"/>
    </source>
</evidence>
<name>A0A8J5FII7_ZINOF</name>
<evidence type="ECO:0000313" key="12">
    <source>
        <dbReference type="Proteomes" id="UP000734854"/>
    </source>
</evidence>
<dbReference type="InterPro" id="IPR027443">
    <property type="entry name" value="IPNS-like_sf"/>
</dbReference>
<dbReference type="InterPro" id="IPR005123">
    <property type="entry name" value="Oxoglu/Fe-dep_dioxygenase_dom"/>
</dbReference>
<reference evidence="11 12" key="1">
    <citation type="submission" date="2020-08" db="EMBL/GenBank/DDBJ databases">
        <title>Plant Genome Project.</title>
        <authorList>
            <person name="Zhang R.-G."/>
        </authorList>
    </citation>
    <scope>NUCLEOTIDE SEQUENCE [LARGE SCALE GENOMIC DNA]</scope>
    <source>
        <tissue evidence="11">Rhizome</tissue>
    </source>
</reference>
<keyword evidence="2 9" id="KW-0479">Metal-binding</keyword>
<dbReference type="EMBL" id="JACMSC010000015">
    <property type="protein sequence ID" value="KAG6487480.1"/>
    <property type="molecule type" value="Genomic_DNA"/>
</dbReference>
<dbReference type="InterPro" id="IPR050231">
    <property type="entry name" value="Iron_ascorbate_oxido_reductase"/>
</dbReference>
<evidence type="ECO:0000256" key="5">
    <source>
        <dbReference type="ARBA" id="ARBA00023004"/>
    </source>
</evidence>
<dbReference type="PANTHER" id="PTHR47990">
    <property type="entry name" value="2-OXOGLUTARATE (2OG) AND FE(II)-DEPENDENT OXYGENASE SUPERFAMILY PROTEIN-RELATED"/>
    <property type="match status" value="1"/>
</dbReference>
<evidence type="ECO:0000259" key="10">
    <source>
        <dbReference type="PROSITE" id="PS51471"/>
    </source>
</evidence>
<dbReference type="InterPro" id="IPR044861">
    <property type="entry name" value="IPNS-like_FE2OG_OXY"/>
</dbReference>
<dbReference type="GO" id="GO:0045543">
    <property type="term" value="F:gibberellin 2-beta-dioxygenase activity"/>
    <property type="evidence" value="ECO:0007669"/>
    <property type="project" value="UniProtKB-EC"/>
</dbReference>
<proteinExistence type="inferred from homology"/>
<dbReference type="Pfam" id="PF03171">
    <property type="entry name" value="2OG-FeII_Oxy"/>
    <property type="match status" value="1"/>
</dbReference>
<keyword evidence="3" id="KW-0223">Dioxygenase</keyword>
<keyword evidence="12" id="KW-1185">Reference proteome</keyword>
<gene>
    <name evidence="11" type="ORF">ZIOFF_056066</name>
</gene>
<dbReference type="FunFam" id="2.60.120.330:FF:000014">
    <property type="entry name" value="Gibberellin 2-beta-dioxygenase 1"/>
    <property type="match status" value="1"/>
</dbReference>
<keyword evidence="4 9" id="KW-0560">Oxidoreductase</keyword>
<evidence type="ECO:0000256" key="9">
    <source>
        <dbReference type="RuleBase" id="RU003682"/>
    </source>
</evidence>
<dbReference type="AlphaFoldDB" id="A0A8J5FII7"/>
<dbReference type="Gene3D" id="2.60.120.330">
    <property type="entry name" value="B-lactam Antibiotic, Isopenicillin N Synthase, Chain"/>
    <property type="match status" value="1"/>
</dbReference>
<evidence type="ECO:0000256" key="8">
    <source>
        <dbReference type="ARBA" id="ARBA00066708"/>
    </source>
</evidence>
<evidence type="ECO:0000313" key="11">
    <source>
        <dbReference type="EMBL" id="KAG6487480.1"/>
    </source>
</evidence>
<dbReference type="Pfam" id="PF14226">
    <property type="entry name" value="DIOX_N"/>
    <property type="match status" value="1"/>
</dbReference>
<comment type="catalytic activity">
    <reaction evidence="6">
        <text>gibberellin A1 + 2-oxoglutarate + O2 = gibberellin A8 + succinate + CO2</text>
        <dbReference type="Rhea" id="RHEA:15005"/>
        <dbReference type="ChEBI" id="CHEBI:15379"/>
        <dbReference type="ChEBI" id="CHEBI:16526"/>
        <dbReference type="ChEBI" id="CHEBI:16810"/>
        <dbReference type="ChEBI" id="CHEBI:30031"/>
        <dbReference type="ChEBI" id="CHEBI:58524"/>
        <dbReference type="ChEBI" id="CHEBI:58594"/>
        <dbReference type="EC" id="1.14.11.13"/>
    </reaction>
</comment>
<evidence type="ECO:0000256" key="3">
    <source>
        <dbReference type="ARBA" id="ARBA00022964"/>
    </source>
</evidence>
<keyword evidence="5 9" id="KW-0408">Iron</keyword>
<dbReference type="InterPro" id="IPR026992">
    <property type="entry name" value="DIOX_N"/>
</dbReference>
<comment type="cofactor">
    <cofactor evidence="1">
        <name>L-ascorbate</name>
        <dbReference type="ChEBI" id="CHEBI:38290"/>
    </cofactor>
</comment>
<dbReference type="SUPFAM" id="SSF51197">
    <property type="entry name" value="Clavaminate synthase-like"/>
    <property type="match status" value="1"/>
</dbReference>
<evidence type="ECO:0000256" key="4">
    <source>
        <dbReference type="ARBA" id="ARBA00023002"/>
    </source>
</evidence>
<evidence type="ECO:0000256" key="1">
    <source>
        <dbReference type="ARBA" id="ARBA00001961"/>
    </source>
</evidence>
<organism evidence="11 12">
    <name type="scientific">Zingiber officinale</name>
    <name type="common">Ginger</name>
    <name type="synonym">Amomum zingiber</name>
    <dbReference type="NCBI Taxonomy" id="94328"/>
    <lineage>
        <taxon>Eukaryota</taxon>
        <taxon>Viridiplantae</taxon>
        <taxon>Streptophyta</taxon>
        <taxon>Embryophyta</taxon>
        <taxon>Tracheophyta</taxon>
        <taxon>Spermatophyta</taxon>
        <taxon>Magnoliopsida</taxon>
        <taxon>Liliopsida</taxon>
        <taxon>Zingiberales</taxon>
        <taxon>Zingiberaceae</taxon>
        <taxon>Zingiber</taxon>
    </lineage>
</organism>
<dbReference type="Proteomes" id="UP000734854">
    <property type="component" value="Unassembled WGS sequence"/>
</dbReference>
<evidence type="ECO:0000256" key="6">
    <source>
        <dbReference type="ARBA" id="ARBA00052204"/>
    </source>
</evidence>
<feature type="domain" description="Fe2OG dioxygenase" evidence="10">
    <location>
        <begin position="182"/>
        <end position="288"/>
    </location>
</feature>
<comment type="similarity">
    <text evidence="7">Belongs to the iron/ascorbate-dependent oxidoreductase family. GA2OX subfamily.</text>
</comment>
<sequence>MHNCTFFYTFAMVASTSPALEPIPLLPPPDAGTHFPGVPVVDLSHPGAGESIVAACQDFGFFKLTGHGIPLHLMQRLESATLEFFHSPQAEKEKANTADPFGYGNKRIGPNGDVGWLEYLLFPVAGDDPFSRAPMATSSFRSALAEYLRRVKELAREVLELMAEGLNCKERKIFSNLVMGEQSEGIIRLNHYPEFPQPEKQLDRSLTGFGEHTDPQVISVLRSNDSAGLQIALKDGSWVSVPPDHQSFFIIVGDSLQVLTNGRLRSVRHRVMANGVKCRVSMIYFLGVAPGEKIAPLGEVMEEGEQSKYREFTWNQYKKAACRTRLGDDRLGQFEK</sequence>
<comment type="caution">
    <text evidence="11">The sequence shown here is derived from an EMBL/GenBank/DDBJ whole genome shotgun (WGS) entry which is preliminary data.</text>
</comment>
<dbReference type="GO" id="GO:0046872">
    <property type="term" value="F:metal ion binding"/>
    <property type="evidence" value="ECO:0007669"/>
    <property type="project" value="UniProtKB-KW"/>
</dbReference>
<dbReference type="EC" id="1.14.11.13" evidence="8"/>
<dbReference type="PROSITE" id="PS51471">
    <property type="entry name" value="FE2OG_OXY"/>
    <property type="match status" value="1"/>
</dbReference>
<evidence type="ECO:0000256" key="7">
    <source>
        <dbReference type="ARBA" id="ARBA00061282"/>
    </source>
</evidence>
<accession>A0A8J5FII7</accession>
<protein>
    <recommendedName>
        <fullName evidence="8">gibberellin 2beta-dioxygenase</fullName>
        <ecNumber evidence="8">1.14.11.13</ecNumber>
    </recommendedName>
</protein>